<accession>A0ABM0Q1M5</accession>
<organism evidence="2 3">
    <name type="scientific">Galeopterus variegatus</name>
    <name type="common">Malayan flying lemur</name>
    <name type="synonym">Cynocephalus variegatus</name>
    <dbReference type="NCBI Taxonomy" id="482537"/>
    <lineage>
        <taxon>Eukaryota</taxon>
        <taxon>Metazoa</taxon>
        <taxon>Chordata</taxon>
        <taxon>Craniata</taxon>
        <taxon>Vertebrata</taxon>
        <taxon>Euteleostomi</taxon>
        <taxon>Mammalia</taxon>
        <taxon>Eutheria</taxon>
        <taxon>Euarchontoglires</taxon>
        <taxon>Dermoptera</taxon>
        <taxon>Cynocephalidae</taxon>
        <taxon>Galeopterus</taxon>
    </lineage>
</organism>
<reference evidence="3" key="1">
    <citation type="submission" date="2025-08" db="UniProtKB">
        <authorList>
            <consortium name="RefSeq"/>
        </authorList>
    </citation>
    <scope>IDENTIFICATION</scope>
</reference>
<dbReference type="GeneID" id="103582449"/>
<evidence type="ECO:0000256" key="1">
    <source>
        <dbReference type="SAM" id="Coils"/>
    </source>
</evidence>
<dbReference type="PANTHER" id="PTHR18937">
    <property type="entry name" value="STRUCTURAL MAINTENANCE OF CHROMOSOMES SMC FAMILY MEMBER"/>
    <property type="match status" value="1"/>
</dbReference>
<feature type="non-terminal residue" evidence="3">
    <location>
        <position position="147"/>
    </location>
</feature>
<evidence type="ECO:0000313" key="2">
    <source>
        <dbReference type="Proteomes" id="UP000694923"/>
    </source>
</evidence>
<gene>
    <name evidence="3" type="primary">LOC103582449</name>
</gene>
<feature type="coiled-coil region" evidence="1">
    <location>
        <begin position="77"/>
        <end position="104"/>
    </location>
</feature>
<dbReference type="RefSeq" id="XP_008562266.1">
    <property type="nucleotide sequence ID" value="XM_008564044.1"/>
</dbReference>
<keyword evidence="1" id="KW-0175">Coiled coil</keyword>
<dbReference type="PANTHER" id="PTHR18937:SF147">
    <property type="entry name" value="STRUCTURAL MAINTENANCE OF CHROMOSOMES PROTEIN 1B"/>
    <property type="match status" value="1"/>
</dbReference>
<evidence type="ECO:0000313" key="3">
    <source>
        <dbReference type="RefSeq" id="XP_008562266.1"/>
    </source>
</evidence>
<proteinExistence type="predicted"/>
<feature type="coiled-coil region" evidence="1">
    <location>
        <begin position="7"/>
        <end position="48"/>
    </location>
</feature>
<protein>
    <submittedName>
        <fullName evidence="3">Structural maintenance of chromosomes protein 1B-like</fullName>
    </submittedName>
</protein>
<name>A0ABM0Q1M5_GALVR</name>
<feature type="non-terminal residue" evidence="3">
    <location>
        <position position="1"/>
    </location>
</feature>
<keyword evidence="2" id="KW-1185">Reference proteome</keyword>
<sequence length="147" mass="17342">LEFEKQKSQLNIQLKFSRNQLEKKLNKVNALKEDIQKRREDIDNLKKAAENCWQILDELMAKKQQLKDIFITQNSNIDTVQTQIEEERKKFLAVERQVGKLQKEVVLIQTSVQKKRLEKHDMLLDCKVQNIEIILLLGSLDVITEVE</sequence>
<dbReference type="Proteomes" id="UP000694923">
    <property type="component" value="Unplaced"/>
</dbReference>